<evidence type="ECO:0000313" key="2">
    <source>
        <dbReference type="Proteomes" id="UP001055879"/>
    </source>
</evidence>
<protein>
    <submittedName>
        <fullName evidence="1">Uncharacterized protein</fullName>
    </submittedName>
</protein>
<proteinExistence type="predicted"/>
<name>A0ACB8Z486_ARCLA</name>
<gene>
    <name evidence="1" type="ORF">L6452_32295</name>
</gene>
<dbReference type="EMBL" id="CM042057">
    <property type="protein sequence ID" value="KAI3692479.1"/>
    <property type="molecule type" value="Genomic_DNA"/>
</dbReference>
<organism evidence="1 2">
    <name type="scientific">Arctium lappa</name>
    <name type="common">Greater burdock</name>
    <name type="synonym">Lappa major</name>
    <dbReference type="NCBI Taxonomy" id="4217"/>
    <lineage>
        <taxon>Eukaryota</taxon>
        <taxon>Viridiplantae</taxon>
        <taxon>Streptophyta</taxon>
        <taxon>Embryophyta</taxon>
        <taxon>Tracheophyta</taxon>
        <taxon>Spermatophyta</taxon>
        <taxon>Magnoliopsida</taxon>
        <taxon>eudicotyledons</taxon>
        <taxon>Gunneridae</taxon>
        <taxon>Pentapetalae</taxon>
        <taxon>asterids</taxon>
        <taxon>campanulids</taxon>
        <taxon>Asterales</taxon>
        <taxon>Asteraceae</taxon>
        <taxon>Carduoideae</taxon>
        <taxon>Cardueae</taxon>
        <taxon>Arctiinae</taxon>
        <taxon>Arctium</taxon>
    </lineage>
</organism>
<comment type="caution">
    <text evidence="1">The sequence shown here is derived from an EMBL/GenBank/DDBJ whole genome shotgun (WGS) entry which is preliminary data.</text>
</comment>
<dbReference type="Proteomes" id="UP001055879">
    <property type="component" value="Linkage Group LG11"/>
</dbReference>
<keyword evidence="2" id="KW-1185">Reference proteome</keyword>
<evidence type="ECO:0000313" key="1">
    <source>
        <dbReference type="EMBL" id="KAI3692479.1"/>
    </source>
</evidence>
<accession>A0ACB8Z486</accession>
<reference evidence="2" key="1">
    <citation type="journal article" date="2022" name="Mol. Ecol. Resour.">
        <title>The genomes of chicory, endive, great burdock and yacon provide insights into Asteraceae palaeo-polyploidization history and plant inulin production.</title>
        <authorList>
            <person name="Fan W."/>
            <person name="Wang S."/>
            <person name="Wang H."/>
            <person name="Wang A."/>
            <person name="Jiang F."/>
            <person name="Liu H."/>
            <person name="Zhao H."/>
            <person name="Xu D."/>
            <person name="Zhang Y."/>
        </authorList>
    </citation>
    <scope>NUCLEOTIDE SEQUENCE [LARGE SCALE GENOMIC DNA]</scope>
    <source>
        <strain evidence="2">cv. Niubang</strain>
    </source>
</reference>
<reference evidence="1 2" key="2">
    <citation type="journal article" date="2022" name="Mol. Ecol. Resour.">
        <title>The genomes of chicory, endive, great burdock and yacon provide insights into Asteraceae paleo-polyploidization history and plant inulin production.</title>
        <authorList>
            <person name="Fan W."/>
            <person name="Wang S."/>
            <person name="Wang H."/>
            <person name="Wang A."/>
            <person name="Jiang F."/>
            <person name="Liu H."/>
            <person name="Zhao H."/>
            <person name="Xu D."/>
            <person name="Zhang Y."/>
        </authorList>
    </citation>
    <scope>NUCLEOTIDE SEQUENCE [LARGE SCALE GENOMIC DNA]</scope>
    <source>
        <strain evidence="2">cv. Niubang</strain>
    </source>
</reference>
<sequence length="210" mass="22410">MASTDTRAAPPHAATQSSVKWASQLSGYMAGTGEVAIRNQVKVDAALRAFLCATALVAVIVMVTSKQTIHIPVSPVMTISVPAKFTHSASFTYLVAALSMTFLYGMITGISSYSALKKQGRSSTEQQIQFVIYDSLMLGIVASATGAGGGVAYEALKGNPHIRWNKICHIYDIFCRHLGFSMSVSLLSSMTLLALVWLSVCALAKNSGRR</sequence>